<sequence>MGVDCTIAVQIRRLHPHQTGDIVGDGAVIVDRVPLLRAVMLRILPVEWFAWLGAVERLCRVLAGALHGVGHRERRVWQGRCGGEEQQGDDEPAHGILLGVIRISAC</sequence>
<keyword evidence="2" id="KW-1185">Reference proteome</keyword>
<comment type="caution">
    <text evidence="1">The sequence shown here is derived from an EMBL/GenBank/DDBJ whole genome shotgun (WGS) entry which is preliminary data.</text>
</comment>
<proteinExistence type="predicted"/>
<accession>A0ABQ6LPR1</accession>
<organism evidence="1 2">
    <name type="scientific">Paralimibaculum aggregatum</name>
    <dbReference type="NCBI Taxonomy" id="3036245"/>
    <lineage>
        <taxon>Bacteria</taxon>
        <taxon>Pseudomonadati</taxon>
        <taxon>Pseudomonadota</taxon>
        <taxon>Alphaproteobacteria</taxon>
        <taxon>Rhodobacterales</taxon>
        <taxon>Paracoccaceae</taxon>
        <taxon>Paralimibaculum</taxon>
    </lineage>
</organism>
<evidence type="ECO:0000313" key="1">
    <source>
        <dbReference type="EMBL" id="GMG84504.1"/>
    </source>
</evidence>
<name>A0ABQ6LPR1_9RHOB</name>
<reference evidence="1 2" key="1">
    <citation type="submission" date="2023-04" db="EMBL/GenBank/DDBJ databases">
        <title>Marinoamorphus aggregata gen. nov., sp. Nov., isolate from tissue of brittle star Ophioplocus japonicus.</title>
        <authorList>
            <person name="Kawano K."/>
            <person name="Sawayama S."/>
            <person name="Nakagawa S."/>
        </authorList>
    </citation>
    <scope>NUCLEOTIDE SEQUENCE [LARGE SCALE GENOMIC DNA]</scope>
    <source>
        <strain evidence="1 2">NKW23</strain>
    </source>
</reference>
<dbReference type="Proteomes" id="UP001239909">
    <property type="component" value="Unassembled WGS sequence"/>
</dbReference>
<protein>
    <submittedName>
        <fullName evidence="1">Uncharacterized protein</fullName>
    </submittedName>
</protein>
<dbReference type="EMBL" id="BSYI01000037">
    <property type="protein sequence ID" value="GMG84504.1"/>
    <property type="molecule type" value="Genomic_DNA"/>
</dbReference>
<gene>
    <name evidence="1" type="ORF">LNKW23_37200</name>
</gene>
<evidence type="ECO:0000313" key="2">
    <source>
        <dbReference type="Proteomes" id="UP001239909"/>
    </source>
</evidence>